<gene>
    <name evidence="2" type="ORF">DQ226_17520</name>
</gene>
<dbReference type="EMBL" id="QNTT01000089">
    <property type="protein sequence ID" value="RBA30362.1"/>
    <property type="molecule type" value="Genomic_DNA"/>
</dbReference>
<organism evidence="2 3">
    <name type="scientific">Dietzia maris</name>
    <dbReference type="NCBI Taxonomy" id="37915"/>
    <lineage>
        <taxon>Bacteria</taxon>
        <taxon>Bacillati</taxon>
        <taxon>Actinomycetota</taxon>
        <taxon>Actinomycetes</taxon>
        <taxon>Mycobacteriales</taxon>
        <taxon>Dietziaceae</taxon>
        <taxon>Dietzia</taxon>
    </lineage>
</organism>
<feature type="transmembrane region" description="Helical" evidence="1">
    <location>
        <begin position="15"/>
        <end position="35"/>
    </location>
</feature>
<dbReference type="Proteomes" id="UP000252187">
    <property type="component" value="Unassembled WGS sequence"/>
</dbReference>
<dbReference type="Pfam" id="PF19609">
    <property type="entry name" value="DUF6114"/>
    <property type="match status" value="1"/>
</dbReference>
<protein>
    <recommendedName>
        <fullName evidence="4">Integral membrane protein</fullName>
    </recommendedName>
</protein>
<comment type="caution">
    <text evidence="2">The sequence shown here is derived from an EMBL/GenBank/DDBJ whole genome shotgun (WGS) entry which is preliminary data.</text>
</comment>
<sequence length="133" mass="13140">MTATRRRHAGSDRPVAAAVLQAAAGVTVLAVVMGIGSVDGLAISFSATSTPMALFIGLGLIACGVSTWAQPTTRVLTGLLGFAFSLVALPGANLGGFLVGTVLGVLGSAAALAWSPGERRSTAESTTTPSTTP</sequence>
<name>A0A365P6B9_9ACTN</name>
<feature type="transmembrane region" description="Helical" evidence="1">
    <location>
        <begin position="41"/>
        <end position="63"/>
    </location>
</feature>
<feature type="transmembrane region" description="Helical" evidence="1">
    <location>
        <begin position="75"/>
        <end position="91"/>
    </location>
</feature>
<keyword evidence="1" id="KW-1133">Transmembrane helix</keyword>
<evidence type="ECO:0008006" key="4">
    <source>
        <dbReference type="Google" id="ProtNLM"/>
    </source>
</evidence>
<dbReference type="RefSeq" id="WP_119193444.1">
    <property type="nucleotide sequence ID" value="NZ_JAPWIO010000020.1"/>
</dbReference>
<keyword evidence="1" id="KW-0472">Membrane</keyword>
<dbReference type="InterPro" id="IPR046096">
    <property type="entry name" value="DUF6114"/>
</dbReference>
<accession>A0A365P6B9</accession>
<evidence type="ECO:0000313" key="3">
    <source>
        <dbReference type="Proteomes" id="UP000252187"/>
    </source>
</evidence>
<keyword evidence="1" id="KW-0812">Transmembrane</keyword>
<evidence type="ECO:0000256" key="1">
    <source>
        <dbReference type="SAM" id="Phobius"/>
    </source>
</evidence>
<proteinExistence type="predicted"/>
<reference evidence="2 3" key="1">
    <citation type="submission" date="2018-06" db="EMBL/GenBank/DDBJ databases">
        <title>Whole genome sequencing of four bacterial strains from South Shetland trench revealing bio-synthetic gene clusters.</title>
        <authorList>
            <person name="Abdel-Mageed W.M."/>
            <person name="Lehri B."/>
            <person name="Jarmusch S.A."/>
            <person name="Miranda K."/>
            <person name="Goodfellow M."/>
            <person name="Jaspars M."/>
            <person name="Karlyshev A.V."/>
        </authorList>
    </citation>
    <scope>NUCLEOTIDE SEQUENCE [LARGE SCALE GENOMIC DNA]</scope>
    <source>
        <strain evidence="2 3">SST1</strain>
    </source>
</reference>
<evidence type="ECO:0000313" key="2">
    <source>
        <dbReference type="EMBL" id="RBA30362.1"/>
    </source>
</evidence>
<dbReference type="AlphaFoldDB" id="A0A365P6B9"/>